<name>A0A2N6SLG5_9LACT</name>
<dbReference type="GO" id="GO:0008880">
    <property type="term" value="F:glucuronate isomerase activity"/>
    <property type="evidence" value="ECO:0007669"/>
    <property type="project" value="UniProtKB-UniRule"/>
</dbReference>
<evidence type="ECO:0000256" key="4">
    <source>
        <dbReference type="ARBA" id="ARBA00012546"/>
    </source>
</evidence>
<dbReference type="EMBL" id="PNHE01000036">
    <property type="protein sequence ID" value="PMC57905.1"/>
    <property type="molecule type" value="Genomic_DNA"/>
</dbReference>
<comment type="catalytic activity">
    <reaction evidence="1 7">
        <text>D-glucuronate = D-fructuronate</text>
        <dbReference type="Rhea" id="RHEA:13049"/>
        <dbReference type="ChEBI" id="CHEBI:58720"/>
        <dbReference type="ChEBI" id="CHEBI:59863"/>
        <dbReference type="EC" id="5.3.1.12"/>
    </reaction>
</comment>
<evidence type="ECO:0000256" key="6">
    <source>
        <dbReference type="ARBA" id="ARBA00023235"/>
    </source>
</evidence>
<dbReference type="GO" id="GO:0042840">
    <property type="term" value="P:D-glucuronate catabolic process"/>
    <property type="evidence" value="ECO:0007669"/>
    <property type="project" value="TreeGrafter"/>
</dbReference>
<dbReference type="PANTHER" id="PTHR30068:SF4">
    <property type="entry name" value="URONATE ISOMERASE"/>
    <property type="match status" value="1"/>
</dbReference>
<evidence type="ECO:0000256" key="3">
    <source>
        <dbReference type="ARBA" id="ARBA00008397"/>
    </source>
</evidence>
<evidence type="ECO:0000256" key="5">
    <source>
        <dbReference type="ARBA" id="ARBA00020555"/>
    </source>
</evidence>
<evidence type="ECO:0000256" key="7">
    <source>
        <dbReference type="HAMAP-Rule" id="MF_00675"/>
    </source>
</evidence>
<keyword evidence="9" id="KW-1185">Reference proteome</keyword>
<sequence>MTFMDDHFMLISPAAEKIYDSIKDLPIYDYHCHLDPKEIYEDKPFDNIVDLWLGGDHYKWRLMRANGVPEEQITGDASNKEKFKVWAETVGRAFGNPLFHFSHLELKNIFGIEEHLNETNWQEMYERLNSIIKEKKLSPRKLILSSNVDFIGTTDSPLDDLKWHEKIAQDDTISTTVSPTFRPDAAFVHHVDFKQFVQDLGDLESVEISNYSEFVDGLELRIKYFAERGCKASDLSLDAITYQSATEDELNSILNKRLSDQKLTMEEITKWQTELLKSLCYLYKKYDFVTQIHFGAQRNNSTIYYKQVGADSGFDSIGDQTSLAQGMSLLIDSLQQENKLPKMIWYNLNPTYNTVVANTIANFQANNENQRNLLQFGSAWWFADHKRGMLDQMQTLAEQGMLANFVGMLTDSRSFLSYSRHDYFRRLLASLLGEWIDKGEIPEDYDFVGQFAQDIAFYNAKNFFEK</sequence>
<dbReference type="PANTHER" id="PTHR30068">
    <property type="entry name" value="URONATE ISOMERASE"/>
    <property type="match status" value="1"/>
</dbReference>
<dbReference type="HAMAP" id="MF_00675">
    <property type="entry name" value="UxaC"/>
    <property type="match status" value="1"/>
</dbReference>
<dbReference type="InterPro" id="IPR003766">
    <property type="entry name" value="Uronate_isomerase"/>
</dbReference>
<comment type="similarity">
    <text evidence="3 7">Belongs to the metallo-dependent hydrolases superfamily. Uronate isomerase family.</text>
</comment>
<evidence type="ECO:0000256" key="1">
    <source>
        <dbReference type="ARBA" id="ARBA00001165"/>
    </source>
</evidence>
<proteinExistence type="inferred from homology"/>
<dbReference type="RefSeq" id="WP_102233375.1">
    <property type="nucleotide sequence ID" value="NZ_PNHE01000036.1"/>
</dbReference>
<comment type="pathway">
    <text evidence="2 7">Carbohydrate metabolism; pentose and glucuronate interconversion.</text>
</comment>
<accession>A0A2N6SLG5</accession>
<dbReference type="Proteomes" id="UP000235682">
    <property type="component" value="Unassembled WGS sequence"/>
</dbReference>
<dbReference type="SUPFAM" id="SSF51556">
    <property type="entry name" value="Metallo-dependent hydrolases"/>
    <property type="match status" value="1"/>
</dbReference>
<protein>
    <recommendedName>
        <fullName evidence="5 7">Uronate isomerase</fullName>
        <ecNumber evidence="4 7">5.3.1.12</ecNumber>
    </recommendedName>
    <alternativeName>
        <fullName evidence="7">Glucuronate isomerase</fullName>
    </alternativeName>
    <alternativeName>
        <fullName evidence="7">Uronic isomerase</fullName>
    </alternativeName>
</protein>
<dbReference type="UniPathway" id="UPA00246"/>
<evidence type="ECO:0000256" key="2">
    <source>
        <dbReference type="ARBA" id="ARBA00004892"/>
    </source>
</evidence>
<evidence type="ECO:0000313" key="9">
    <source>
        <dbReference type="Proteomes" id="UP000235682"/>
    </source>
</evidence>
<comment type="caution">
    <text evidence="8">The sequence shown here is derived from an EMBL/GenBank/DDBJ whole genome shotgun (WGS) entry which is preliminary data.</text>
</comment>
<comment type="catalytic activity">
    <reaction evidence="7">
        <text>aldehydo-D-galacturonate = keto-D-tagaturonate</text>
        <dbReference type="Rhea" id="RHEA:27702"/>
        <dbReference type="ChEBI" id="CHEBI:12952"/>
        <dbReference type="ChEBI" id="CHEBI:17886"/>
    </reaction>
</comment>
<reference evidence="8 9" key="1">
    <citation type="submission" date="2017-09" db="EMBL/GenBank/DDBJ databases">
        <title>Bacterial strain isolated from the female urinary microbiota.</title>
        <authorList>
            <person name="Thomas-White K."/>
            <person name="Kumar N."/>
            <person name="Forster S."/>
            <person name="Putonti C."/>
            <person name="Lawley T."/>
            <person name="Wolfe A.J."/>
        </authorList>
    </citation>
    <scope>NUCLEOTIDE SEQUENCE [LARGE SCALE GENOMIC DNA]</scope>
    <source>
        <strain evidence="8 9">UMB0852</strain>
    </source>
</reference>
<dbReference type="GO" id="GO:0019698">
    <property type="term" value="P:D-galacturonate catabolic process"/>
    <property type="evidence" value="ECO:0007669"/>
    <property type="project" value="TreeGrafter"/>
</dbReference>
<dbReference type="InterPro" id="IPR032466">
    <property type="entry name" value="Metal_Hydrolase"/>
</dbReference>
<dbReference type="NCBIfam" id="NF002794">
    <property type="entry name" value="PRK02925.1"/>
    <property type="match status" value="1"/>
</dbReference>
<dbReference type="Gene3D" id="1.10.2020.10">
    <property type="entry name" value="uronate isomerase, domain 2, chain A"/>
    <property type="match status" value="1"/>
</dbReference>
<gene>
    <name evidence="7" type="primary">uxaC</name>
    <name evidence="8" type="ORF">CJ205_07185</name>
</gene>
<dbReference type="Pfam" id="PF02614">
    <property type="entry name" value="UxaC"/>
    <property type="match status" value="1"/>
</dbReference>
<keyword evidence="6 7" id="KW-0413">Isomerase</keyword>
<dbReference type="Gene3D" id="3.20.20.140">
    <property type="entry name" value="Metal-dependent hydrolases"/>
    <property type="match status" value="1"/>
</dbReference>
<organism evidence="8 9">
    <name type="scientific">Dolosicoccus paucivorans</name>
    <dbReference type="NCBI Taxonomy" id="84521"/>
    <lineage>
        <taxon>Bacteria</taxon>
        <taxon>Bacillati</taxon>
        <taxon>Bacillota</taxon>
        <taxon>Bacilli</taxon>
        <taxon>Lactobacillales</taxon>
        <taxon>Aerococcaceae</taxon>
        <taxon>Dolosicoccus</taxon>
    </lineage>
</organism>
<dbReference type="AlphaFoldDB" id="A0A2N6SLG5"/>
<evidence type="ECO:0000313" key="8">
    <source>
        <dbReference type="EMBL" id="PMC57905.1"/>
    </source>
</evidence>
<dbReference type="EC" id="5.3.1.12" evidence="4 7"/>